<protein>
    <submittedName>
        <fullName evidence="2">Uncharacterized protein with HXXEE motif</fullName>
    </submittedName>
</protein>
<feature type="transmembrane region" description="Helical" evidence="1">
    <location>
        <begin position="12"/>
        <end position="31"/>
    </location>
</feature>
<proteinExistence type="predicted"/>
<feature type="transmembrane region" description="Helical" evidence="1">
    <location>
        <begin position="111"/>
        <end position="129"/>
    </location>
</feature>
<evidence type="ECO:0000256" key="1">
    <source>
        <dbReference type="SAM" id="Phobius"/>
    </source>
</evidence>
<accession>A0A2Y9BGD2</accession>
<keyword evidence="3" id="KW-1185">Reference proteome</keyword>
<keyword evidence="1" id="KW-0472">Membrane</keyword>
<name>A0A2Y9BGD2_9FIRM</name>
<feature type="transmembrane region" description="Helical" evidence="1">
    <location>
        <begin position="179"/>
        <end position="200"/>
    </location>
</feature>
<dbReference type="RefSeq" id="WP_109731895.1">
    <property type="nucleotide sequence ID" value="NZ_BAAACK010000003.1"/>
</dbReference>
<sequence>MKKDKLYQWCDQIWLHVLYGIGIVMSCLLVSRWSDISMPCKLMYMLTIMVPLHVFEENTLPGGFFFMNNLGQKSDRPMVYPQNMLTNMITNLGAEILFIVVLIYADYIPNTAVVVVILFGYAECIHHTMDGIRMYRRYAGKGKRTIYGPGTITSYVGLIQLSTYGLVWLTKQNIVVSEVFAGIGIILLVVVGLILIPFIISKRVQSKRFAFSSNGYFEKYEPMQGGKNNG</sequence>
<keyword evidence="1" id="KW-1133">Transmembrane helix</keyword>
<dbReference type="PROSITE" id="PS51257">
    <property type="entry name" value="PROKAR_LIPOPROTEIN"/>
    <property type="match status" value="1"/>
</dbReference>
<dbReference type="InterPro" id="IPR025671">
    <property type="entry name" value="HXXEE"/>
</dbReference>
<gene>
    <name evidence="2" type="ORF">A8806_108241</name>
</gene>
<keyword evidence="1" id="KW-0812">Transmembrane</keyword>
<dbReference type="AlphaFoldDB" id="A0A2Y9BGD2"/>
<evidence type="ECO:0000313" key="3">
    <source>
        <dbReference type="Proteomes" id="UP000245845"/>
    </source>
</evidence>
<feature type="transmembrane region" description="Helical" evidence="1">
    <location>
        <begin position="43"/>
        <end position="67"/>
    </location>
</feature>
<evidence type="ECO:0000313" key="2">
    <source>
        <dbReference type="EMBL" id="PWJ28726.1"/>
    </source>
</evidence>
<dbReference type="OrthoDB" id="2591569at2"/>
<feature type="transmembrane region" description="Helical" evidence="1">
    <location>
        <begin position="88"/>
        <end position="105"/>
    </location>
</feature>
<organism evidence="2 3">
    <name type="scientific">Faecalicatena orotica</name>
    <dbReference type="NCBI Taxonomy" id="1544"/>
    <lineage>
        <taxon>Bacteria</taxon>
        <taxon>Bacillati</taxon>
        <taxon>Bacillota</taxon>
        <taxon>Clostridia</taxon>
        <taxon>Lachnospirales</taxon>
        <taxon>Lachnospiraceae</taxon>
        <taxon>Faecalicatena</taxon>
    </lineage>
</organism>
<reference evidence="2 3" key="1">
    <citation type="submission" date="2018-05" db="EMBL/GenBank/DDBJ databases">
        <title>The Hungate 1000. A catalogue of reference genomes from the rumen microbiome.</title>
        <authorList>
            <person name="Kelly W."/>
        </authorList>
    </citation>
    <scope>NUCLEOTIDE SEQUENCE [LARGE SCALE GENOMIC DNA]</scope>
    <source>
        <strain evidence="2 3">NLAE-zl-C242</strain>
    </source>
</reference>
<dbReference type="EMBL" id="QGDL01000008">
    <property type="protein sequence ID" value="PWJ28726.1"/>
    <property type="molecule type" value="Genomic_DNA"/>
</dbReference>
<comment type="caution">
    <text evidence="2">The sequence shown here is derived from an EMBL/GenBank/DDBJ whole genome shotgun (WGS) entry which is preliminary data.</text>
</comment>
<feature type="transmembrane region" description="Helical" evidence="1">
    <location>
        <begin position="150"/>
        <end position="167"/>
    </location>
</feature>
<dbReference type="Proteomes" id="UP000245845">
    <property type="component" value="Unassembled WGS sequence"/>
</dbReference>
<dbReference type="Pfam" id="PF13787">
    <property type="entry name" value="HXXEE"/>
    <property type="match status" value="1"/>
</dbReference>